<keyword evidence="6" id="KW-1015">Disulfide bond</keyword>
<dbReference type="Proteomes" id="UP000589085">
    <property type="component" value="Unassembled WGS sequence"/>
</dbReference>
<organism evidence="8 9">
    <name type="scientific">Gluconacetobacter sacchari</name>
    <dbReference type="NCBI Taxonomy" id="92759"/>
    <lineage>
        <taxon>Bacteria</taxon>
        <taxon>Pseudomonadati</taxon>
        <taxon>Pseudomonadota</taxon>
        <taxon>Alphaproteobacteria</taxon>
        <taxon>Acetobacterales</taxon>
        <taxon>Acetobacteraceae</taxon>
        <taxon>Gluconacetobacter</taxon>
    </lineage>
</organism>
<accession>A0A7W4IGF1</accession>
<feature type="site" description="Important for lysozyme inhibition" evidence="5">
    <location>
        <position position="78"/>
    </location>
</feature>
<dbReference type="GO" id="GO:0042597">
    <property type="term" value="C:periplasmic space"/>
    <property type="evidence" value="ECO:0007669"/>
    <property type="project" value="UniProtKB-SubCell"/>
</dbReference>
<proteinExistence type="inferred from homology"/>
<dbReference type="SUPFAM" id="SSF89872">
    <property type="entry name" value="Inhibitor of vertebrate lysozyme, Ivy"/>
    <property type="match status" value="1"/>
</dbReference>
<feature type="disulfide bond" evidence="6">
    <location>
        <begin position="75"/>
        <end position="80"/>
    </location>
</feature>
<gene>
    <name evidence="8" type="ORF">HLH48_19185</name>
</gene>
<dbReference type="InterPro" id="IPR036501">
    <property type="entry name" value="Inhibitor_vert_lysozyme_sf"/>
</dbReference>
<comment type="caution">
    <text evidence="8">The sequence shown here is derived from an EMBL/GenBank/DDBJ whole genome shotgun (WGS) entry which is preliminary data.</text>
</comment>
<dbReference type="PIRSF" id="PIRSF009103">
    <property type="entry name" value="Ivy"/>
    <property type="match status" value="1"/>
</dbReference>
<keyword evidence="4" id="KW-0574">Periplasm</keyword>
<reference evidence="8 9" key="1">
    <citation type="submission" date="2020-04" db="EMBL/GenBank/DDBJ databases">
        <title>Description of novel Gluconacetobacter.</title>
        <authorList>
            <person name="Sombolestani A."/>
        </authorList>
    </citation>
    <scope>NUCLEOTIDE SEQUENCE [LARGE SCALE GENOMIC DNA]</scope>
    <source>
        <strain evidence="8 9">LMG 19747</strain>
    </source>
</reference>
<evidence type="ECO:0000256" key="1">
    <source>
        <dbReference type="ARBA" id="ARBA00004418"/>
    </source>
</evidence>
<evidence type="ECO:0000313" key="9">
    <source>
        <dbReference type="Proteomes" id="UP000589085"/>
    </source>
</evidence>
<dbReference type="InterPro" id="IPR014453">
    <property type="entry name" value="Inhibitor_vertebrate_lysozyme"/>
</dbReference>
<dbReference type="Pfam" id="PF08816">
    <property type="entry name" value="Ivy"/>
    <property type="match status" value="1"/>
</dbReference>
<feature type="chain" id="PRO_5031171267" evidence="7">
    <location>
        <begin position="21"/>
        <end position="138"/>
    </location>
</feature>
<protein>
    <submittedName>
        <fullName evidence="8">Lysozyme inhibitor</fullName>
    </submittedName>
</protein>
<evidence type="ECO:0000256" key="6">
    <source>
        <dbReference type="PIRSR" id="PIRSR009103-2"/>
    </source>
</evidence>
<comment type="subcellular location">
    <subcellularLocation>
        <location evidence="1">Periplasm</location>
    </subcellularLocation>
</comment>
<evidence type="ECO:0000256" key="3">
    <source>
        <dbReference type="ARBA" id="ARBA00022729"/>
    </source>
</evidence>
<evidence type="ECO:0000313" key="8">
    <source>
        <dbReference type="EMBL" id="MBB2162257.1"/>
    </source>
</evidence>
<feature type="signal peptide" evidence="7">
    <location>
        <begin position="1"/>
        <end position="20"/>
    </location>
</feature>
<sequence length="138" mass="15017">MRLIPACSVILLLAGHSTRAAEPTQTADLLLEAPYRRAYVVMQRFPDWVSRGQATSTPVSRVASGGRTYLLGHLCKPHDCADNQLDIVFAADGHAAWGLLHVRPDAAHPFLQSWLGSPDEEIQALLLRNFAANNPPGP</sequence>
<name>A0A7W4IGF1_9PROT</name>
<dbReference type="AlphaFoldDB" id="A0A7W4IGF1"/>
<comment type="similarity">
    <text evidence="2">Belongs to the ivy family.</text>
</comment>
<evidence type="ECO:0000256" key="4">
    <source>
        <dbReference type="ARBA" id="ARBA00022764"/>
    </source>
</evidence>
<evidence type="ECO:0000256" key="2">
    <source>
        <dbReference type="ARBA" id="ARBA00009724"/>
    </source>
</evidence>
<dbReference type="Gene3D" id="3.40.1420.10">
    <property type="entry name" value="Inhibitor of vertebrate lysozyme"/>
    <property type="match status" value="1"/>
</dbReference>
<evidence type="ECO:0000256" key="7">
    <source>
        <dbReference type="SAM" id="SignalP"/>
    </source>
</evidence>
<evidence type="ECO:0000256" key="5">
    <source>
        <dbReference type="PIRSR" id="PIRSR009103-1"/>
    </source>
</evidence>
<keyword evidence="3 7" id="KW-0732">Signal</keyword>
<dbReference type="EMBL" id="JABEQJ010000034">
    <property type="protein sequence ID" value="MBB2162257.1"/>
    <property type="molecule type" value="Genomic_DNA"/>
</dbReference>